<sequence length="509" mass="55578">MTVPAIELKGISKSFGPVQANKNISISVAPGTIHGIIGENGAGKSTLMSILYGFYKADAGEIWINGEKTEIPDSQAAIAAGIGMVFQHFKLVENFTVLENIVLGAEDGGLLAPSLAKARKELEDLEEEYELFVDPDKRIDEIGVGMQQRVEILKALYRKAEILILDEPTGVLTPAEADQLFRILHRLKEEGKTIILITHKLREIMEATDTVSVMRRGEMTATVKTSETSPEQLAELMVGRKVLLRVDKAPAKPGKPILEIENLRVTDEAGVERVKGIDLTVRAGEIVGIAGVAGNGQSELLEVLGGMRPATGSIRLNGESLPLSGPGADGQARRARHIAHVPEDRQREGLIMEFHAWENVAFGYHRDPAYQRGIFMDNAALRADTERKIEKFDVRPADAWLAAKNFSGGNQQKIVVAREIERNPDLLLVGQPTRGVDIGAIEFIHKQIVALRDQGKAILLVSVELEEIFSLSDRIAVMFDGHIMGERLPHETDERELGLLMAGVAGEAA</sequence>
<dbReference type="EMBL" id="LQBQ01000037">
    <property type="protein sequence ID" value="KUJ73744.1"/>
    <property type="molecule type" value="Genomic_DNA"/>
</dbReference>
<evidence type="ECO:0000256" key="6">
    <source>
        <dbReference type="ARBA" id="ARBA00022737"/>
    </source>
</evidence>
<comment type="similarity">
    <text evidence="2">Belongs to the ABC transporter superfamily.</text>
</comment>
<dbReference type="PROSITE" id="PS00211">
    <property type="entry name" value="ABC_TRANSPORTER_1"/>
    <property type="match status" value="1"/>
</dbReference>
<dbReference type="GO" id="GO:0005524">
    <property type="term" value="F:ATP binding"/>
    <property type="evidence" value="ECO:0007669"/>
    <property type="project" value="UniProtKB-KW"/>
</dbReference>
<evidence type="ECO:0000256" key="2">
    <source>
        <dbReference type="ARBA" id="ARBA00005417"/>
    </source>
</evidence>
<dbReference type="PROSITE" id="PS50893">
    <property type="entry name" value="ABC_TRANSPORTER_2"/>
    <property type="match status" value="2"/>
</dbReference>
<dbReference type="OrthoDB" id="9805029at2"/>
<evidence type="ECO:0000256" key="4">
    <source>
        <dbReference type="ARBA" id="ARBA00022475"/>
    </source>
</evidence>
<protein>
    <submittedName>
        <fullName evidence="12">Heme ABC transporter ATP-binding protein</fullName>
    </submittedName>
</protein>
<keyword evidence="6" id="KW-0677">Repeat</keyword>
<dbReference type="AlphaFoldDB" id="A0A0X3TD88"/>
<comment type="caution">
    <text evidence="12">The sequence shown here is derived from an EMBL/GenBank/DDBJ whole genome shotgun (WGS) entry which is preliminary data.</text>
</comment>
<evidence type="ECO:0000256" key="1">
    <source>
        <dbReference type="ARBA" id="ARBA00004202"/>
    </source>
</evidence>
<keyword evidence="7" id="KW-0547">Nucleotide-binding</keyword>
<dbReference type="GO" id="GO:0016887">
    <property type="term" value="F:ATP hydrolysis activity"/>
    <property type="evidence" value="ECO:0007669"/>
    <property type="project" value="InterPro"/>
</dbReference>
<dbReference type="FunFam" id="3.40.50.300:FF:001390">
    <property type="entry name" value="ABC transporter, ATP-binding protein"/>
    <property type="match status" value="1"/>
</dbReference>
<evidence type="ECO:0000256" key="9">
    <source>
        <dbReference type="ARBA" id="ARBA00022967"/>
    </source>
</evidence>
<keyword evidence="3" id="KW-0813">Transport</keyword>
<dbReference type="STRING" id="1685379.AVO45_14235"/>
<dbReference type="PANTHER" id="PTHR43790:SF4">
    <property type="entry name" value="GUANOSINE IMPORT ATP-BINDING PROTEIN NUPO"/>
    <property type="match status" value="1"/>
</dbReference>
<evidence type="ECO:0000313" key="12">
    <source>
        <dbReference type="EMBL" id="KUJ73744.1"/>
    </source>
</evidence>
<gene>
    <name evidence="12" type="ORF">AVO45_14235</name>
</gene>
<dbReference type="GO" id="GO:0005886">
    <property type="term" value="C:plasma membrane"/>
    <property type="evidence" value="ECO:0007669"/>
    <property type="project" value="UniProtKB-SubCell"/>
</dbReference>
<dbReference type="PANTHER" id="PTHR43790">
    <property type="entry name" value="CARBOHYDRATE TRANSPORT ATP-BINDING PROTEIN MG119-RELATED"/>
    <property type="match status" value="1"/>
</dbReference>
<keyword evidence="9" id="KW-1278">Translocase</keyword>
<dbReference type="InterPro" id="IPR027417">
    <property type="entry name" value="P-loop_NTPase"/>
</dbReference>
<keyword evidence="10" id="KW-0472">Membrane</keyword>
<evidence type="ECO:0000256" key="3">
    <source>
        <dbReference type="ARBA" id="ARBA00022448"/>
    </source>
</evidence>
<dbReference type="CDD" id="cd03216">
    <property type="entry name" value="ABC_Carb_Monos_I"/>
    <property type="match status" value="1"/>
</dbReference>
<proteinExistence type="inferred from homology"/>
<dbReference type="InterPro" id="IPR003593">
    <property type="entry name" value="AAA+_ATPase"/>
</dbReference>
<dbReference type="InterPro" id="IPR017871">
    <property type="entry name" value="ABC_transporter-like_CS"/>
</dbReference>
<evidence type="ECO:0000256" key="7">
    <source>
        <dbReference type="ARBA" id="ARBA00022741"/>
    </source>
</evidence>
<dbReference type="InterPro" id="IPR003439">
    <property type="entry name" value="ABC_transporter-like_ATP-bd"/>
</dbReference>
<reference evidence="12 13" key="1">
    <citation type="submission" date="2015-12" db="EMBL/GenBank/DDBJ databases">
        <authorList>
            <person name="Shamseldin A."/>
            <person name="Moawad H."/>
            <person name="Abd El-Rahim W.M."/>
            <person name="Sadowsky M.J."/>
        </authorList>
    </citation>
    <scope>NUCLEOTIDE SEQUENCE [LARGE SCALE GENOMIC DNA]</scope>
    <source>
        <strain evidence="12 13">ZGT118</strain>
    </source>
</reference>
<evidence type="ECO:0000313" key="13">
    <source>
        <dbReference type="Proteomes" id="UP000053791"/>
    </source>
</evidence>
<dbReference type="SMART" id="SM00382">
    <property type="entry name" value="AAA"/>
    <property type="match status" value="2"/>
</dbReference>
<dbReference type="CDD" id="cd03215">
    <property type="entry name" value="ABC_Carb_Monos_II"/>
    <property type="match status" value="1"/>
</dbReference>
<organism evidence="12 13">
    <name type="scientific">Ruegeria marisrubri</name>
    <dbReference type="NCBI Taxonomy" id="1685379"/>
    <lineage>
        <taxon>Bacteria</taxon>
        <taxon>Pseudomonadati</taxon>
        <taxon>Pseudomonadota</taxon>
        <taxon>Alphaproteobacteria</taxon>
        <taxon>Rhodobacterales</taxon>
        <taxon>Roseobacteraceae</taxon>
        <taxon>Ruegeria</taxon>
    </lineage>
</organism>
<feature type="domain" description="ABC transporter" evidence="11">
    <location>
        <begin position="6"/>
        <end position="241"/>
    </location>
</feature>
<name>A0A0X3TD88_9RHOB</name>
<accession>A0A0X3TD88</accession>
<keyword evidence="13" id="KW-1185">Reference proteome</keyword>
<comment type="subcellular location">
    <subcellularLocation>
        <location evidence="1">Cell membrane</location>
        <topology evidence="1">Peripheral membrane protein</topology>
    </subcellularLocation>
</comment>
<keyword evidence="8 12" id="KW-0067">ATP-binding</keyword>
<evidence type="ECO:0000256" key="10">
    <source>
        <dbReference type="ARBA" id="ARBA00023136"/>
    </source>
</evidence>
<dbReference type="FunFam" id="3.40.50.300:FF:000127">
    <property type="entry name" value="Ribose import ATP-binding protein RbsA"/>
    <property type="match status" value="1"/>
</dbReference>
<feature type="domain" description="ABC transporter" evidence="11">
    <location>
        <begin position="258"/>
        <end position="505"/>
    </location>
</feature>
<evidence type="ECO:0000256" key="8">
    <source>
        <dbReference type="ARBA" id="ARBA00022840"/>
    </source>
</evidence>
<keyword evidence="4" id="KW-1003">Cell membrane</keyword>
<evidence type="ECO:0000256" key="5">
    <source>
        <dbReference type="ARBA" id="ARBA00022597"/>
    </source>
</evidence>
<dbReference type="InterPro" id="IPR050107">
    <property type="entry name" value="ABC_carbohydrate_import_ATPase"/>
</dbReference>
<evidence type="ECO:0000259" key="11">
    <source>
        <dbReference type="PROSITE" id="PS50893"/>
    </source>
</evidence>
<dbReference type="RefSeq" id="WP_068349522.1">
    <property type="nucleotide sequence ID" value="NZ_LQBQ01000037.1"/>
</dbReference>
<dbReference type="Gene3D" id="3.40.50.300">
    <property type="entry name" value="P-loop containing nucleotide triphosphate hydrolases"/>
    <property type="match status" value="2"/>
</dbReference>
<dbReference type="Proteomes" id="UP000053791">
    <property type="component" value="Unassembled WGS sequence"/>
</dbReference>
<dbReference type="SUPFAM" id="SSF52540">
    <property type="entry name" value="P-loop containing nucleoside triphosphate hydrolases"/>
    <property type="match status" value="2"/>
</dbReference>
<dbReference type="Pfam" id="PF00005">
    <property type="entry name" value="ABC_tran"/>
    <property type="match status" value="2"/>
</dbReference>
<keyword evidence="5" id="KW-0762">Sugar transport</keyword>